<organism evidence="8 9">
    <name type="scientific">Actinomadura vinacea</name>
    <dbReference type="NCBI Taxonomy" id="115336"/>
    <lineage>
        <taxon>Bacteria</taxon>
        <taxon>Bacillati</taxon>
        <taxon>Actinomycetota</taxon>
        <taxon>Actinomycetes</taxon>
        <taxon>Streptosporangiales</taxon>
        <taxon>Thermomonosporaceae</taxon>
        <taxon>Actinomadura</taxon>
    </lineage>
</organism>
<keyword evidence="4 6" id="KW-1133">Transmembrane helix</keyword>
<dbReference type="Pfam" id="PF05425">
    <property type="entry name" value="CopD"/>
    <property type="match status" value="1"/>
</dbReference>
<dbReference type="PANTHER" id="PTHR34820:SF4">
    <property type="entry name" value="INNER MEMBRANE PROTEIN YEBZ"/>
    <property type="match status" value="1"/>
</dbReference>
<dbReference type="Pfam" id="PF09678">
    <property type="entry name" value="Caa3_CtaG"/>
    <property type="match status" value="1"/>
</dbReference>
<evidence type="ECO:0000256" key="6">
    <source>
        <dbReference type="SAM" id="Phobius"/>
    </source>
</evidence>
<evidence type="ECO:0000313" key="9">
    <source>
        <dbReference type="Proteomes" id="UP001501231"/>
    </source>
</evidence>
<proteinExistence type="predicted"/>
<feature type="transmembrane region" description="Helical" evidence="6">
    <location>
        <begin position="97"/>
        <end position="114"/>
    </location>
</feature>
<dbReference type="InterPro" id="IPR008457">
    <property type="entry name" value="Cu-R_CopD_dom"/>
</dbReference>
<feature type="transmembrane region" description="Helical" evidence="6">
    <location>
        <begin position="255"/>
        <end position="273"/>
    </location>
</feature>
<feature type="transmembrane region" description="Helical" evidence="6">
    <location>
        <begin position="429"/>
        <end position="451"/>
    </location>
</feature>
<dbReference type="InterPro" id="IPR019108">
    <property type="entry name" value="Caa3_assmbl_CtaG-rel"/>
</dbReference>
<dbReference type="InterPro" id="IPR032694">
    <property type="entry name" value="CopC/D"/>
</dbReference>
<keyword evidence="2" id="KW-1003">Cell membrane</keyword>
<feature type="transmembrane region" description="Helical" evidence="6">
    <location>
        <begin position="169"/>
        <end position="190"/>
    </location>
</feature>
<feature type="transmembrane region" description="Helical" evidence="6">
    <location>
        <begin position="145"/>
        <end position="163"/>
    </location>
</feature>
<comment type="caution">
    <text evidence="8">The sequence shown here is derived from an EMBL/GenBank/DDBJ whole genome shotgun (WGS) entry which is preliminary data.</text>
</comment>
<keyword evidence="9" id="KW-1185">Reference proteome</keyword>
<name>A0ABN3K9E3_9ACTN</name>
<evidence type="ECO:0000256" key="3">
    <source>
        <dbReference type="ARBA" id="ARBA00022692"/>
    </source>
</evidence>
<keyword evidence="5 6" id="KW-0472">Membrane</keyword>
<feature type="transmembrane region" description="Helical" evidence="6">
    <location>
        <begin position="547"/>
        <end position="568"/>
    </location>
</feature>
<protein>
    <submittedName>
        <fullName evidence="8">Cytochrome c oxidase assembly protein</fullName>
    </submittedName>
</protein>
<dbReference type="RefSeq" id="WP_344597126.1">
    <property type="nucleotide sequence ID" value="NZ_BAAARW010000039.1"/>
</dbReference>
<evidence type="ECO:0000256" key="5">
    <source>
        <dbReference type="ARBA" id="ARBA00023136"/>
    </source>
</evidence>
<sequence>MRTPDAPAGARPVAPWPLAVGAALLVLALVVRYGGAFSAEAAPGLTQAGALTKVGLAVAELSAQVFGAVTVGWLLLVAVFLPARAPAAGVRRYLRSATVWAGAWALSVLAVVMFSVSDLYGVPVTTGVTGNMLFSFLLELSQGRALLVVLAAVVAVAVAAQAVSTPGGAGYVLVLALGGLLPPVFTGHAADTSSHAAAVYSLVAHVLGAALWVGGLIVLVAVARNPSSVSGVGGGGDVGGSGVRLAGVVGRYSRLALACFAVVAVSGLVNAWIRLGGLELGSRYGALVAAKTAALVGLGAFGWWHRRVSLPALRAGKEGGAVKGGAGSLSGRGVFVRIAAVEIVVMAATMALATGLSRTPPPEVAQGTLNLVTLKLGFPLPGPASLGAYLLDWRFDPLFSAVVPVAAGLYALGLLRMRRAGLSWPLSRTVAWYAGLAVMLLVTCGGLARYSMVLFSAHLVQHLVLSLVVPVFLLLGAPVTLALRSLPRGSRAGADAGGRPVREMLVAVLRSRAFGVASHPLVAPVVFVAGLYGFYLSPLFEASLRNHALHSFAMAVFVVSALVYLWPIVGVDPLPRRPSLSVRFLLAAVVVPFHALFGAAVMGRGGVLAADWYGRLGRAWGDSPLRDQRVGGGLGWALGEIAALAVIVALAHRWLRDDRRAVHAVDGAPVRAGAGQVTEE</sequence>
<evidence type="ECO:0000259" key="7">
    <source>
        <dbReference type="Pfam" id="PF05425"/>
    </source>
</evidence>
<evidence type="ECO:0000256" key="1">
    <source>
        <dbReference type="ARBA" id="ARBA00004651"/>
    </source>
</evidence>
<gene>
    <name evidence="8" type="ORF">GCM10010191_84960</name>
</gene>
<feature type="transmembrane region" description="Helical" evidence="6">
    <location>
        <begin position="580"/>
        <end position="602"/>
    </location>
</feature>
<comment type="subcellular location">
    <subcellularLocation>
        <location evidence="1">Cell membrane</location>
        <topology evidence="1">Multi-pass membrane protein</topology>
    </subcellularLocation>
</comment>
<feature type="transmembrane region" description="Helical" evidence="6">
    <location>
        <begin position="633"/>
        <end position="651"/>
    </location>
</feature>
<accession>A0ABN3K9E3</accession>
<feature type="transmembrane region" description="Helical" evidence="6">
    <location>
        <begin position="65"/>
        <end position="85"/>
    </location>
</feature>
<evidence type="ECO:0000256" key="2">
    <source>
        <dbReference type="ARBA" id="ARBA00022475"/>
    </source>
</evidence>
<reference evidence="8 9" key="1">
    <citation type="journal article" date="2019" name="Int. J. Syst. Evol. Microbiol.">
        <title>The Global Catalogue of Microorganisms (GCM) 10K type strain sequencing project: providing services to taxonomists for standard genome sequencing and annotation.</title>
        <authorList>
            <consortium name="The Broad Institute Genomics Platform"/>
            <consortium name="The Broad Institute Genome Sequencing Center for Infectious Disease"/>
            <person name="Wu L."/>
            <person name="Ma J."/>
        </authorList>
    </citation>
    <scope>NUCLEOTIDE SEQUENCE [LARGE SCALE GENOMIC DNA]</scope>
    <source>
        <strain evidence="8 9">JCM 3325</strain>
    </source>
</reference>
<feature type="transmembrane region" description="Helical" evidence="6">
    <location>
        <begin position="463"/>
        <end position="483"/>
    </location>
</feature>
<feature type="transmembrane region" description="Helical" evidence="6">
    <location>
        <begin position="202"/>
        <end position="223"/>
    </location>
</feature>
<feature type="transmembrane region" description="Helical" evidence="6">
    <location>
        <begin position="397"/>
        <end position="417"/>
    </location>
</feature>
<dbReference type="Proteomes" id="UP001501231">
    <property type="component" value="Unassembled WGS sequence"/>
</dbReference>
<dbReference type="PANTHER" id="PTHR34820">
    <property type="entry name" value="INNER MEMBRANE PROTEIN YEBZ"/>
    <property type="match status" value="1"/>
</dbReference>
<evidence type="ECO:0000256" key="4">
    <source>
        <dbReference type="ARBA" id="ARBA00022989"/>
    </source>
</evidence>
<keyword evidence="3 6" id="KW-0812">Transmembrane</keyword>
<evidence type="ECO:0000313" key="8">
    <source>
        <dbReference type="EMBL" id="GAA2453342.1"/>
    </source>
</evidence>
<feature type="transmembrane region" description="Helical" evidence="6">
    <location>
        <begin position="368"/>
        <end position="391"/>
    </location>
</feature>
<feature type="transmembrane region" description="Helical" evidence="6">
    <location>
        <begin position="334"/>
        <end position="356"/>
    </location>
</feature>
<feature type="transmembrane region" description="Helical" evidence="6">
    <location>
        <begin position="120"/>
        <end position="138"/>
    </location>
</feature>
<feature type="transmembrane region" description="Helical" evidence="6">
    <location>
        <begin position="285"/>
        <end position="304"/>
    </location>
</feature>
<feature type="transmembrane region" description="Helical" evidence="6">
    <location>
        <begin position="513"/>
        <end position="535"/>
    </location>
</feature>
<dbReference type="EMBL" id="BAAARW010000039">
    <property type="protein sequence ID" value="GAA2453342.1"/>
    <property type="molecule type" value="Genomic_DNA"/>
</dbReference>
<feature type="domain" description="Copper resistance protein D" evidence="7">
    <location>
        <begin position="247"/>
        <end position="355"/>
    </location>
</feature>